<sequence>MSVKFEPNSEGKDFKISWKDEGGLTVSLEFVRFDPEMSKVEAVEWAIINWDKHERARVHKYNTELIIALACMRTVRFVCDGTANPLYIPQDLRVNDRTIKCNLISDEFDAFKDMIVAVSERLNKKKIGHPYLTIN</sequence>
<proteinExistence type="predicted"/>
<accession>A0A8H5JQF3</accession>
<evidence type="ECO:0000313" key="1">
    <source>
        <dbReference type="EMBL" id="KAF5558836.1"/>
    </source>
</evidence>
<evidence type="ECO:0000313" key="2">
    <source>
        <dbReference type="Proteomes" id="UP000574317"/>
    </source>
</evidence>
<dbReference type="Proteomes" id="UP000574317">
    <property type="component" value="Unassembled WGS sequence"/>
</dbReference>
<reference evidence="1 2" key="1">
    <citation type="submission" date="2020-05" db="EMBL/GenBank/DDBJ databases">
        <title>Identification and distribution of gene clusters putatively required for synthesis of sphingolipid metabolism inhibitors in phylogenetically diverse species of the filamentous fungus Fusarium.</title>
        <authorList>
            <person name="Kim H.-S."/>
            <person name="Busman M."/>
            <person name="Brown D.W."/>
            <person name="Divon H."/>
            <person name="Uhlig S."/>
            <person name="Proctor R.H."/>
        </authorList>
    </citation>
    <scope>NUCLEOTIDE SEQUENCE [LARGE SCALE GENOMIC DNA]</scope>
    <source>
        <strain evidence="1 2">NRRL 25196</strain>
    </source>
</reference>
<protein>
    <submittedName>
        <fullName evidence="1">Uncharacterized protein</fullName>
    </submittedName>
</protein>
<gene>
    <name evidence="1" type="ORF">FNAPI_4926</name>
</gene>
<name>A0A8H5JQF3_9HYPO</name>
<dbReference type="AlphaFoldDB" id="A0A8H5JQF3"/>
<organism evidence="1 2">
    <name type="scientific">Fusarium napiforme</name>
    <dbReference type="NCBI Taxonomy" id="42672"/>
    <lineage>
        <taxon>Eukaryota</taxon>
        <taxon>Fungi</taxon>
        <taxon>Dikarya</taxon>
        <taxon>Ascomycota</taxon>
        <taxon>Pezizomycotina</taxon>
        <taxon>Sordariomycetes</taxon>
        <taxon>Hypocreomycetidae</taxon>
        <taxon>Hypocreales</taxon>
        <taxon>Nectriaceae</taxon>
        <taxon>Fusarium</taxon>
        <taxon>Fusarium fujikuroi species complex</taxon>
    </lineage>
</organism>
<dbReference type="EMBL" id="JAAOAO010000181">
    <property type="protein sequence ID" value="KAF5558836.1"/>
    <property type="molecule type" value="Genomic_DNA"/>
</dbReference>
<comment type="caution">
    <text evidence="1">The sequence shown here is derived from an EMBL/GenBank/DDBJ whole genome shotgun (WGS) entry which is preliminary data.</text>
</comment>
<keyword evidence="2" id="KW-1185">Reference proteome</keyword>